<sequence length="76" mass="8765">MALASQWQDHSARAQVQWQAKLRNTSCKPQWEYCSGHTIWDREKTYSIPAKLGPSLHNTIKVFLCQQKHNVSPTAK</sequence>
<dbReference type="AlphaFoldDB" id="A0A3N4JK54"/>
<protein>
    <submittedName>
        <fullName evidence="1">Uncharacterized protein</fullName>
    </submittedName>
</protein>
<accession>A0A3N4JK54</accession>
<gene>
    <name evidence="1" type="ORF">L873DRAFT_1810840</name>
</gene>
<proteinExistence type="predicted"/>
<dbReference type="EMBL" id="ML120411">
    <property type="protein sequence ID" value="RPA96790.1"/>
    <property type="molecule type" value="Genomic_DNA"/>
</dbReference>
<evidence type="ECO:0000313" key="1">
    <source>
        <dbReference type="EMBL" id="RPA96790.1"/>
    </source>
</evidence>
<reference evidence="1 2" key="1">
    <citation type="journal article" date="2018" name="Nat. Ecol. Evol.">
        <title>Pezizomycetes genomes reveal the molecular basis of ectomycorrhizal truffle lifestyle.</title>
        <authorList>
            <person name="Murat C."/>
            <person name="Payen T."/>
            <person name="Noel B."/>
            <person name="Kuo A."/>
            <person name="Morin E."/>
            <person name="Chen J."/>
            <person name="Kohler A."/>
            <person name="Krizsan K."/>
            <person name="Balestrini R."/>
            <person name="Da Silva C."/>
            <person name="Montanini B."/>
            <person name="Hainaut M."/>
            <person name="Levati E."/>
            <person name="Barry K.W."/>
            <person name="Belfiori B."/>
            <person name="Cichocki N."/>
            <person name="Clum A."/>
            <person name="Dockter R.B."/>
            <person name="Fauchery L."/>
            <person name="Guy J."/>
            <person name="Iotti M."/>
            <person name="Le Tacon F."/>
            <person name="Lindquist E.A."/>
            <person name="Lipzen A."/>
            <person name="Malagnac F."/>
            <person name="Mello A."/>
            <person name="Molinier V."/>
            <person name="Miyauchi S."/>
            <person name="Poulain J."/>
            <person name="Riccioni C."/>
            <person name="Rubini A."/>
            <person name="Sitrit Y."/>
            <person name="Splivallo R."/>
            <person name="Traeger S."/>
            <person name="Wang M."/>
            <person name="Zifcakova L."/>
            <person name="Wipf D."/>
            <person name="Zambonelli A."/>
            <person name="Paolocci F."/>
            <person name="Nowrousian M."/>
            <person name="Ottonello S."/>
            <person name="Baldrian P."/>
            <person name="Spatafora J.W."/>
            <person name="Henrissat B."/>
            <person name="Nagy L.G."/>
            <person name="Aury J.M."/>
            <person name="Wincker P."/>
            <person name="Grigoriev I.V."/>
            <person name="Bonfante P."/>
            <person name="Martin F.M."/>
        </authorList>
    </citation>
    <scope>NUCLEOTIDE SEQUENCE [LARGE SCALE GENOMIC DNA]</scope>
    <source>
        <strain evidence="1 2">120613-1</strain>
    </source>
</reference>
<keyword evidence="2" id="KW-1185">Reference proteome</keyword>
<name>A0A3N4JK54_9PEZI</name>
<organism evidence="1 2">
    <name type="scientific">Choiromyces venosus 120613-1</name>
    <dbReference type="NCBI Taxonomy" id="1336337"/>
    <lineage>
        <taxon>Eukaryota</taxon>
        <taxon>Fungi</taxon>
        <taxon>Dikarya</taxon>
        <taxon>Ascomycota</taxon>
        <taxon>Pezizomycotina</taxon>
        <taxon>Pezizomycetes</taxon>
        <taxon>Pezizales</taxon>
        <taxon>Tuberaceae</taxon>
        <taxon>Choiromyces</taxon>
    </lineage>
</organism>
<dbReference type="Proteomes" id="UP000276215">
    <property type="component" value="Unassembled WGS sequence"/>
</dbReference>
<evidence type="ECO:0000313" key="2">
    <source>
        <dbReference type="Proteomes" id="UP000276215"/>
    </source>
</evidence>